<evidence type="ECO:0000313" key="3">
    <source>
        <dbReference type="Proteomes" id="UP000230069"/>
    </source>
</evidence>
<feature type="compositionally biased region" description="Polar residues" evidence="1">
    <location>
        <begin position="37"/>
        <end position="55"/>
    </location>
</feature>
<name>A0A2G5EFK1_AQUCA</name>
<gene>
    <name evidence="2" type="ORF">AQUCO_00900836v1</name>
</gene>
<dbReference type="PANTHER" id="PTHR33738:SF8">
    <property type="entry name" value="OS05G0454500 PROTEIN"/>
    <property type="match status" value="1"/>
</dbReference>
<evidence type="ECO:0000256" key="1">
    <source>
        <dbReference type="SAM" id="MobiDB-lite"/>
    </source>
</evidence>
<feature type="region of interest" description="Disordered" evidence="1">
    <location>
        <begin position="123"/>
        <end position="173"/>
    </location>
</feature>
<dbReference type="AlphaFoldDB" id="A0A2G5EFK1"/>
<dbReference type="InParanoid" id="A0A2G5EFK1"/>
<protein>
    <submittedName>
        <fullName evidence="2">Uncharacterized protein</fullName>
    </submittedName>
</protein>
<dbReference type="STRING" id="218851.A0A2G5EFK1"/>
<dbReference type="OrthoDB" id="1733797at2759"/>
<evidence type="ECO:0000313" key="2">
    <source>
        <dbReference type="EMBL" id="PIA54545.1"/>
    </source>
</evidence>
<sequence length="173" mass="18527">MEGGRKPSGSGAAGTGSSTPVSSSSSSINELFGPKGGSSSTKNTGIFDSVFSQPSKYPRSEVIGSWRKKDSDNQGSWNSKQETAGNASKNSENQGQSAYNKGRSSIFQEEGVEPHYLSSSLYYGGQDVYSNPSDTRSSPSPHTYKKDEQDDDPNGSNLHSASRGNWWQGGLYY</sequence>
<dbReference type="EMBL" id="KZ305026">
    <property type="protein sequence ID" value="PIA54545.1"/>
    <property type="molecule type" value="Genomic_DNA"/>
</dbReference>
<accession>A0A2G5EFK1</accession>
<dbReference type="FunCoup" id="A0A2G5EFK1">
    <property type="interactions" value="58"/>
</dbReference>
<feature type="compositionally biased region" description="Polar residues" evidence="1">
    <location>
        <begin position="73"/>
        <end position="106"/>
    </location>
</feature>
<reference evidence="2 3" key="1">
    <citation type="submission" date="2017-09" db="EMBL/GenBank/DDBJ databases">
        <title>WGS assembly of Aquilegia coerulea Goldsmith.</title>
        <authorList>
            <person name="Hodges S."/>
            <person name="Kramer E."/>
            <person name="Nordborg M."/>
            <person name="Tomkins J."/>
            <person name="Borevitz J."/>
            <person name="Derieg N."/>
            <person name="Yan J."/>
            <person name="Mihaltcheva S."/>
            <person name="Hayes R.D."/>
            <person name="Rokhsar D."/>
        </authorList>
    </citation>
    <scope>NUCLEOTIDE SEQUENCE [LARGE SCALE GENOMIC DNA]</scope>
    <source>
        <strain evidence="3">cv. Goldsmith</strain>
    </source>
</reference>
<dbReference type="PANTHER" id="PTHR33738">
    <property type="entry name" value="EMB|CAB82975.1"/>
    <property type="match status" value="1"/>
</dbReference>
<organism evidence="2 3">
    <name type="scientific">Aquilegia coerulea</name>
    <name type="common">Rocky mountain columbine</name>
    <dbReference type="NCBI Taxonomy" id="218851"/>
    <lineage>
        <taxon>Eukaryota</taxon>
        <taxon>Viridiplantae</taxon>
        <taxon>Streptophyta</taxon>
        <taxon>Embryophyta</taxon>
        <taxon>Tracheophyta</taxon>
        <taxon>Spermatophyta</taxon>
        <taxon>Magnoliopsida</taxon>
        <taxon>Ranunculales</taxon>
        <taxon>Ranunculaceae</taxon>
        <taxon>Thalictroideae</taxon>
        <taxon>Aquilegia</taxon>
    </lineage>
</organism>
<feature type="compositionally biased region" description="Low complexity" evidence="1">
    <location>
        <begin position="7"/>
        <end position="27"/>
    </location>
</feature>
<feature type="compositionally biased region" description="Polar residues" evidence="1">
    <location>
        <begin position="128"/>
        <end position="141"/>
    </location>
</feature>
<feature type="compositionally biased region" description="Polar residues" evidence="1">
    <location>
        <begin position="154"/>
        <end position="165"/>
    </location>
</feature>
<keyword evidence="3" id="KW-1185">Reference proteome</keyword>
<proteinExistence type="predicted"/>
<feature type="region of interest" description="Disordered" evidence="1">
    <location>
        <begin position="1"/>
        <end position="106"/>
    </location>
</feature>
<dbReference type="Proteomes" id="UP000230069">
    <property type="component" value="Unassembled WGS sequence"/>
</dbReference>